<dbReference type="Proteomes" id="UP001583280">
    <property type="component" value="Unassembled WGS sequence"/>
</dbReference>
<organism evidence="2 3">
    <name type="scientific">Ceratocystis pirilliformis</name>
    <dbReference type="NCBI Taxonomy" id="259994"/>
    <lineage>
        <taxon>Eukaryota</taxon>
        <taxon>Fungi</taxon>
        <taxon>Dikarya</taxon>
        <taxon>Ascomycota</taxon>
        <taxon>Pezizomycotina</taxon>
        <taxon>Sordariomycetes</taxon>
        <taxon>Hypocreomycetidae</taxon>
        <taxon>Microascales</taxon>
        <taxon>Ceratocystidaceae</taxon>
        <taxon>Ceratocystis</taxon>
    </lineage>
</organism>
<feature type="region of interest" description="Disordered" evidence="1">
    <location>
        <begin position="696"/>
        <end position="719"/>
    </location>
</feature>
<feature type="region of interest" description="Disordered" evidence="1">
    <location>
        <begin position="232"/>
        <end position="287"/>
    </location>
</feature>
<evidence type="ECO:0000313" key="3">
    <source>
        <dbReference type="Proteomes" id="UP001583280"/>
    </source>
</evidence>
<feature type="compositionally biased region" description="Polar residues" evidence="1">
    <location>
        <begin position="1202"/>
        <end position="1217"/>
    </location>
</feature>
<feature type="compositionally biased region" description="Basic and acidic residues" evidence="1">
    <location>
        <begin position="842"/>
        <end position="863"/>
    </location>
</feature>
<gene>
    <name evidence="2" type="ORF">Cpir12675_001973</name>
</gene>
<reference evidence="2 3" key="1">
    <citation type="journal article" date="2024" name="IMA Fungus">
        <title>IMA Genome - F19 : A genome assembly and annotation guide to empower mycologists, including annotated draft genome sequences of Ceratocystis pirilliformis, Diaporthe australafricana, Fusarium ophioides, Paecilomyces lecythidis, and Sporothrix stenoceras.</title>
        <authorList>
            <person name="Aylward J."/>
            <person name="Wilson A.M."/>
            <person name="Visagie C.M."/>
            <person name="Spraker J."/>
            <person name="Barnes I."/>
            <person name="Buitendag C."/>
            <person name="Ceriani C."/>
            <person name="Del Mar Angel L."/>
            <person name="du Plessis D."/>
            <person name="Fuchs T."/>
            <person name="Gasser K."/>
            <person name="Kramer D."/>
            <person name="Li W."/>
            <person name="Munsamy K."/>
            <person name="Piso A."/>
            <person name="Price J.L."/>
            <person name="Sonnekus B."/>
            <person name="Thomas C."/>
            <person name="van der Nest A."/>
            <person name="van Dijk A."/>
            <person name="van Heerden A."/>
            <person name="van Vuuren N."/>
            <person name="Yilmaz N."/>
            <person name="Duong T.A."/>
            <person name="van der Merwe N.A."/>
            <person name="Wingfield M.J."/>
            <person name="Wingfield B.D."/>
        </authorList>
    </citation>
    <scope>NUCLEOTIDE SEQUENCE [LARGE SCALE GENOMIC DNA]</scope>
    <source>
        <strain evidence="2 3">CMW 12675</strain>
    </source>
</reference>
<feature type="compositionally biased region" description="Basic and acidic residues" evidence="1">
    <location>
        <begin position="430"/>
        <end position="448"/>
    </location>
</feature>
<dbReference type="EMBL" id="JAWDJO010000034">
    <property type="protein sequence ID" value="KAL1898347.1"/>
    <property type="molecule type" value="Genomic_DNA"/>
</dbReference>
<feature type="compositionally biased region" description="Low complexity" evidence="1">
    <location>
        <begin position="129"/>
        <end position="154"/>
    </location>
</feature>
<name>A0ABR3ZDV6_9PEZI</name>
<feature type="region of interest" description="Disordered" evidence="1">
    <location>
        <begin position="562"/>
        <end position="669"/>
    </location>
</feature>
<feature type="region of interest" description="Disordered" evidence="1">
    <location>
        <begin position="101"/>
        <end position="197"/>
    </location>
</feature>
<feature type="compositionally biased region" description="Polar residues" evidence="1">
    <location>
        <begin position="699"/>
        <end position="709"/>
    </location>
</feature>
<proteinExistence type="predicted"/>
<evidence type="ECO:0000256" key="1">
    <source>
        <dbReference type="SAM" id="MobiDB-lite"/>
    </source>
</evidence>
<sequence length="1257" mass="137587">MQAIPSLVGTSCAVAAASSGLVFGQALSDLDRSHTSYISRSASLEAQPRSTTGVSRLTRPFSQDCEPAFSRFSRLFVSEESESQSYSTSQASVQPQYQIQAKPSTPGNLHYHHRASSQSLKDSSHRQIQHQSSTISSVTISPSNLKSSRPSSRRYTLSKQLSFRRTLQQHQPVPPDQEPSLPHSRSQTPIIDEDCSTSVSSHGSWIRRLSLRPASQHGSPRTSSVFDTGYSARSAHISTPSPSHRSTYRPGSNSESPAGSPLSRNKLVKRPPSAHKNFEERSRRRRALSQLSGFHRPATSHQRSATLQSITSPIVADTPTFVQDQQHLRDSTNTAPPLSRIRPRANARWSSFFHAHTVMVNLRSGSNRFAESKHVSGRRVATVTRRMHVGESAANSPAFLLKSDQIYCRSAENTLFSFPQTGISHAQSFEERRSEVLRDEEAQAEPEHLQTPPRPSSSAKVPRRSLSMTLSSPGSWISKTGSLRRFKRNNEVTLDTFNDDGPNSQVFTGKRSSHYAAAATPLDTIEASILCDNTMMEPGNQDTPCEYDMATTYEDKCQEDLENEKDGATTSPTFSHGTQISGRQRKMPISRAATPASTHASSLQHPQAESMTPQASAVQPSRAQISIFSGSQASSDQSHGYFRRDRSSTIASSDIDGGDAASRDDDTDFRSERDVVFDSLRTHSSMLNRTVETPLESVFNDSPPGTTTGAFRHKRPSILPDPAWDAPSFLRDKNEDNLPTPVGLQPRLELVMDEYNPRLSMTDDLDDDWGDFDHSLAHGLSPPSVQGSMNMNSLSPNMRQALKGIGRNEGVDESARDSQFDQISERPLTNLFDWTESSIHVEGELDESRPRTVHGKHDTDTRGGRTSNRRSPLPAHIRSQSVPVVNDPSENAVANANPKFGTWGTGSKAASEDWGEDFEFGDEPTAIDANTADSELRSSFLMLVPASIQASQPSLRAHTGHIRELSLLVNDLKRLCRHGRELNLTSGSHRQLWEEAEGIIALASPDDEELESGVEAPDSPIDFPSDLSDQVLDDSFDEVDVSHPDGLENPDHNISSDNVSTNLVFARRRSVLMPDDDIFGGGGSSISSSPPRAVSVSSQWPLCGDETVISEFPQTPNSHTRTPQKHINGAVRSVAAAVHHSSTSDNGRGNDGKFHFDTTSLKTLVKQASDLRGRLACVLHEHDPISQSPVRKSAVNRASPAFTQVFNNPATSPSRLSTRPRAPSTLSISSSAVAEEPATALSEARDLGQRMQLVTLE</sequence>
<dbReference type="InterPro" id="IPR045342">
    <property type="entry name" value="Etd1"/>
</dbReference>
<feature type="compositionally biased region" description="Polar residues" evidence="1">
    <location>
        <begin position="155"/>
        <end position="171"/>
    </location>
</feature>
<feature type="region of interest" description="Disordered" evidence="1">
    <location>
        <begin position="842"/>
        <end position="875"/>
    </location>
</feature>
<comment type="caution">
    <text evidence="2">The sequence shown here is derived from an EMBL/GenBank/DDBJ whole genome shotgun (WGS) entry which is preliminary data.</text>
</comment>
<feature type="region of interest" description="Disordered" evidence="1">
    <location>
        <begin position="1202"/>
        <end position="1239"/>
    </location>
</feature>
<evidence type="ECO:0000313" key="2">
    <source>
        <dbReference type="EMBL" id="KAL1898347.1"/>
    </source>
</evidence>
<protein>
    <submittedName>
        <fullName evidence="2">Uncharacterized protein</fullName>
    </submittedName>
</protein>
<feature type="region of interest" description="Disordered" evidence="1">
    <location>
        <begin position="430"/>
        <end position="473"/>
    </location>
</feature>
<feature type="compositionally biased region" description="Polar residues" evidence="1">
    <location>
        <begin position="595"/>
        <end position="638"/>
    </location>
</feature>
<feature type="compositionally biased region" description="Polar residues" evidence="1">
    <location>
        <begin position="568"/>
        <end position="582"/>
    </location>
</feature>
<dbReference type="Pfam" id="PF20162">
    <property type="entry name" value="Etd1"/>
    <property type="match status" value="1"/>
</dbReference>
<accession>A0ABR3ZDV6</accession>
<feature type="compositionally biased region" description="Polar residues" evidence="1">
    <location>
        <begin position="236"/>
        <end position="257"/>
    </location>
</feature>
<keyword evidence="3" id="KW-1185">Reference proteome</keyword>